<dbReference type="InterPro" id="IPR006447">
    <property type="entry name" value="Myb_dom_plants"/>
</dbReference>
<dbReference type="GO" id="GO:0003700">
    <property type="term" value="F:DNA-binding transcription factor activity"/>
    <property type="evidence" value="ECO:0007669"/>
    <property type="project" value="InterPro"/>
</dbReference>
<reference evidence="9" key="1">
    <citation type="submission" date="2020-07" db="EMBL/GenBank/DDBJ databases">
        <title>Ethylene signaling mediates host invasion by parasitic plants.</title>
        <authorList>
            <person name="Yoshida S."/>
        </authorList>
    </citation>
    <scope>NUCLEOTIDE SEQUENCE</scope>
    <source>
        <strain evidence="9">Okayama</strain>
    </source>
</reference>
<dbReference type="Proteomes" id="UP000653305">
    <property type="component" value="Unassembled WGS sequence"/>
</dbReference>
<evidence type="ECO:0000259" key="7">
    <source>
        <dbReference type="PROSITE" id="PS50110"/>
    </source>
</evidence>
<dbReference type="Gene3D" id="3.40.50.2300">
    <property type="match status" value="1"/>
</dbReference>
<evidence type="ECO:0000256" key="6">
    <source>
        <dbReference type="SAM" id="MobiDB-lite"/>
    </source>
</evidence>
<gene>
    <name evidence="9" type="ORF">PHJA_002220500</name>
</gene>
<name>A0A830D0J9_9LAMI</name>
<dbReference type="InterPro" id="IPR001005">
    <property type="entry name" value="SANT/Myb"/>
</dbReference>
<keyword evidence="3" id="KW-0804">Transcription</keyword>
<dbReference type="GO" id="GO:0000160">
    <property type="term" value="P:phosphorelay signal transduction system"/>
    <property type="evidence" value="ECO:0007669"/>
    <property type="project" value="InterPro"/>
</dbReference>
<protein>
    <submittedName>
        <fullName evidence="9">Two-component response regulator arr2</fullName>
    </submittedName>
</protein>
<dbReference type="OrthoDB" id="1675439at2759"/>
<organism evidence="9 10">
    <name type="scientific">Phtheirospermum japonicum</name>
    <dbReference type="NCBI Taxonomy" id="374723"/>
    <lineage>
        <taxon>Eukaryota</taxon>
        <taxon>Viridiplantae</taxon>
        <taxon>Streptophyta</taxon>
        <taxon>Embryophyta</taxon>
        <taxon>Tracheophyta</taxon>
        <taxon>Spermatophyta</taxon>
        <taxon>Magnoliopsida</taxon>
        <taxon>eudicotyledons</taxon>
        <taxon>Gunneridae</taxon>
        <taxon>Pentapetalae</taxon>
        <taxon>asterids</taxon>
        <taxon>lamiids</taxon>
        <taxon>Lamiales</taxon>
        <taxon>Orobanchaceae</taxon>
        <taxon>Orobanchaceae incertae sedis</taxon>
        <taxon>Phtheirospermum</taxon>
    </lineage>
</organism>
<dbReference type="InterPro" id="IPR044841">
    <property type="entry name" value="LUX/BOA-like"/>
</dbReference>
<evidence type="ECO:0000256" key="1">
    <source>
        <dbReference type="ARBA" id="ARBA00004123"/>
    </source>
</evidence>
<dbReference type="Gene3D" id="1.10.10.60">
    <property type="entry name" value="Homeodomain-like"/>
    <property type="match status" value="1"/>
</dbReference>
<feature type="region of interest" description="Disordered" evidence="6">
    <location>
        <begin position="79"/>
        <end position="105"/>
    </location>
</feature>
<keyword evidence="4" id="KW-0539">Nucleus</keyword>
<feature type="compositionally biased region" description="Basic and acidic residues" evidence="6">
    <location>
        <begin position="81"/>
        <end position="98"/>
    </location>
</feature>
<evidence type="ECO:0000259" key="8">
    <source>
        <dbReference type="PROSITE" id="PS51294"/>
    </source>
</evidence>
<comment type="subcellular location">
    <subcellularLocation>
        <location evidence="1">Nucleus</location>
    </subcellularLocation>
</comment>
<evidence type="ECO:0000256" key="2">
    <source>
        <dbReference type="ARBA" id="ARBA00023015"/>
    </source>
</evidence>
<dbReference type="Pfam" id="PF00249">
    <property type="entry name" value="Myb_DNA-binding"/>
    <property type="match status" value="1"/>
</dbReference>
<evidence type="ECO:0000256" key="3">
    <source>
        <dbReference type="ARBA" id="ARBA00023163"/>
    </source>
</evidence>
<evidence type="ECO:0000256" key="4">
    <source>
        <dbReference type="ARBA" id="ARBA00023242"/>
    </source>
</evidence>
<evidence type="ECO:0000256" key="5">
    <source>
        <dbReference type="PROSITE-ProRule" id="PRU00169"/>
    </source>
</evidence>
<dbReference type="AlphaFoldDB" id="A0A830D0J9"/>
<comment type="caution">
    <text evidence="9">The sequence shown here is derived from an EMBL/GenBank/DDBJ whole genome shotgun (WGS) entry which is preliminary data.</text>
</comment>
<dbReference type="GO" id="GO:0003677">
    <property type="term" value="F:DNA binding"/>
    <property type="evidence" value="ECO:0007669"/>
    <property type="project" value="InterPro"/>
</dbReference>
<dbReference type="InterPro" id="IPR017930">
    <property type="entry name" value="Myb_dom"/>
</dbReference>
<dbReference type="GO" id="GO:0005634">
    <property type="term" value="C:nucleus"/>
    <property type="evidence" value="ECO:0007669"/>
    <property type="project" value="UniProtKB-SubCell"/>
</dbReference>
<proteinExistence type="predicted"/>
<dbReference type="InterPro" id="IPR011006">
    <property type="entry name" value="CheY-like_superfamily"/>
</dbReference>
<feature type="domain" description="Response regulatory" evidence="7">
    <location>
        <begin position="1"/>
        <end position="68"/>
    </location>
</feature>
<dbReference type="FunFam" id="1.10.10.60:FF:000007">
    <property type="entry name" value="Two-component response regulator"/>
    <property type="match status" value="1"/>
</dbReference>
<dbReference type="PANTHER" id="PTHR31442">
    <property type="entry name" value="HOMEODOMAIN-LIKE SUPERFAMILY PROTEIN-RELATED"/>
    <property type="match status" value="1"/>
</dbReference>
<accession>A0A830D0J9</accession>
<dbReference type="InterPro" id="IPR009057">
    <property type="entry name" value="Homeodomain-like_sf"/>
</dbReference>
<dbReference type="InterPro" id="IPR001789">
    <property type="entry name" value="Sig_transdc_resp-reg_receiver"/>
</dbReference>
<evidence type="ECO:0000313" key="9">
    <source>
        <dbReference type="EMBL" id="GFQ00766.1"/>
    </source>
</evidence>
<keyword evidence="10" id="KW-1185">Reference proteome</keyword>
<dbReference type="NCBIfam" id="TIGR01557">
    <property type="entry name" value="myb_SHAQKYF"/>
    <property type="match status" value="1"/>
</dbReference>
<dbReference type="SUPFAM" id="SSF46689">
    <property type="entry name" value="Homeodomain-like"/>
    <property type="match status" value="1"/>
</dbReference>
<dbReference type="PANTHER" id="PTHR31442:SF32">
    <property type="entry name" value="TWO-COMPONENT RESPONSE REGULATOR ORR21-LIKE"/>
    <property type="match status" value="1"/>
</dbReference>
<dbReference type="EMBL" id="BMAC01000643">
    <property type="protein sequence ID" value="GFQ00766.1"/>
    <property type="molecule type" value="Genomic_DNA"/>
</dbReference>
<evidence type="ECO:0000313" key="10">
    <source>
        <dbReference type="Proteomes" id="UP000653305"/>
    </source>
</evidence>
<feature type="domain" description="HTH myb-type" evidence="8">
    <location>
        <begin position="117"/>
        <end position="178"/>
    </location>
</feature>
<keyword evidence="2" id="KW-0805">Transcription regulation</keyword>
<dbReference type="PROSITE" id="PS51294">
    <property type="entry name" value="HTH_MYB"/>
    <property type="match status" value="1"/>
</dbReference>
<dbReference type="SUPFAM" id="SSF52172">
    <property type="entry name" value="CheY-like"/>
    <property type="match status" value="1"/>
</dbReference>
<comment type="caution">
    <text evidence="5">Lacks conserved residue(s) required for the propagation of feature annotation.</text>
</comment>
<sequence>MMANMNSPDDMDGFQLLRDAVKMNVLVILMSNDDDASTTMRALEQGAFLCIKKPITMQIVEYLWEHVVRENANALKPNKLFGEKDQMDSKQNKSRDAEGETNSNKTMNLRILKHDNNKFKRKVWTRWTKELHEKFMDAVTQLGEGRCYPKEILELMNVPELTRMQVASHLQVCFILHGISKALISH</sequence>
<dbReference type="PROSITE" id="PS50110">
    <property type="entry name" value="RESPONSE_REGULATORY"/>
    <property type="match status" value="1"/>
</dbReference>